<dbReference type="Gene3D" id="3.30.70.360">
    <property type="match status" value="1"/>
</dbReference>
<dbReference type="CDD" id="cd08659">
    <property type="entry name" value="M20_ArgE_DapE-like"/>
    <property type="match status" value="1"/>
</dbReference>
<comment type="cofactor">
    <cofactor evidence="2">
        <name>Zn(2+)</name>
        <dbReference type="ChEBI" id="CHEBI:29105"/>
    </cofactor>
</comment>
<dbReference type="SUPFAM" id="SSF55031">
    <property type="entry name" value="Bacterial exopeptidase dimerisation domain"/>
    <property type="match status" value="1"/>
</dbReference>
<comment type="similarity">
    <text evidence="4">Belongs to the peptidase M20A family.</text>
</comment>
<dbReference type="GO" id="GO:0019877">
    <property type="term" value="P:diaminopimelate biosynthetic process"/>
    <property type="evidence" value="ECO:0007669"/>
    <property type="project" value="UniProtKB-KW"/>
</dbReference>
<keyword evidence="7" id="KW-0028">Amino-acid biosynthesis</keyword>
<organism evidence="16 17">
    <name type="scientific">Agrilactobacillus composti DSM 18527 = JCM 14202</name>
    <dbReference type="NCBI Taxonomy" id="1423734"/>
    <lineage>
        <taxon>Bacteria</taxon>
        <taxon>Bacillati</taxon>
        <taxon>Bacillota</taxon>
        <taxon>Bacilli</taxon>
        <taxon>Lactobacillales</taxon>
        <taxon>Lactobacillaceae</taxon>
        <taxon>Agrilactobacillus</taxon>
    </lineage>
</organism>
<dbReference type="eggNOG" id="COG0624">
    <property type="taxonomic scope" value="Bacteria"/>
</dbReference>
<dbReference type="InterPro" id="IPR010182">
    <property type="entry name" value="ArgE/DapE"/>
</dbReference>
<dbReference type="PROSITE" id="PS00759">
    <property type="entry name" value="ARGE_DAPE_CPG2_2"/>
    <property type="match status" value="1"/>
</dbReference>
<comment type="cofactor">
    <cofactor evidence="1">
        <name>Co(2+)</name>
        <dbReference type="ChEBI" id="CHEBI:48828"/>
    </cofactor>
</comment>
<dbReference type="Pfam" id="PF07687">
    <property type="entry name" value="M20_dimer"/>
    <property type="match status" value="1"/>
</dbReference>
<dbReference type="PANTHER" id="PTHR43808">
    <property type="entry name" value="ACETYLORNITHINE DEACETYLASE"/>
    <property type="match status" value="1"/>
</dbReference>
<dbReference type="InterPro" id="IPR001261">
    <property type="entry name" value="ArgE/DapE_CS"/>
</dbReference>
<dbReference type="GO" id="GO:0009014">
    <property type="term" value="F:succinyl-diaminopimelate desuccinylase activity"/>
    <property type="evidence" value="ECO:0007669"/>
    <property type="project" value="UniProtKB-EC"/>
</dbReference>
<comment type="catalytic activity">
    <reaction evidence="14">
        <text>N-succinyl-(2S,6S)-2,6-diaminopimelate + H2O = (2S,6S)-2,6-diaminopimelate + succinate</text>
        <dbReference type="Rhea" id="RHEA:22608"/>
        <dbReference type="ChEBI" id="CHEBI:15377"/>
        <dbReference type="ChEBI" id="CHEBI:30031"/>
        <dbReference type="ChEBI" id="CHEBI:57609"/>
        <dbReference type="ChEBI" id="CHEBI:58087"/>
        <dbReference type="EC" id="3.5.1.18"/>
    </reaction>
</comment>
<proteinExistence type="inferred from homology"/>
<evidence type="ECO:0000256" key="13">
    <source>
        <dbReference type="ARBA" id="ARBA00023285"/>
    </source>
</evidence>
<keyword evidence="10" id="KW-0862">Zinc</keyword>
<keyword evidence="17" id="KW-1185">Reference proteome</keyword>
<accession>A0A0R1XSS9</accession>
<evidence type="ECO:0000256" key="11">
    <source>
        <dbReference type="ARBA" id="ARBA00022915"/>
    </source>
</evidence>
<keyword evidence="12" id="KW-0457">Lysine biosynthesis</keyword>
<dbReference type="SUPFAM" id="SSF53187">
    <property type="entry name" value="Zn-dependent exopeptidases"/>
    <property type="match status" value="1"/>
</dbReference>
<evidence type="ECO:0000313" key="17">
    <source>
        <dbReference type="Proteomes" id="UP000051236"/>
    </source>
</evidence>
<dbReference type="Pfam" id="PF01546">
    <property type="entry name" value="Peptidase_M20"/>
    <property type="match status" value="1"/>
</dbReference>
<dbReference type="InterPro" id="IPR011650">
    <property type="entry name" value="Peptidase_M20_dimer"/>
</dbReference>
<keyword evidence="8" id="KW-0479">Metal-binding</keyword>
<feature type="domain" description="Peptidase M20 dimerisation" evidence="15">
    <location>
        <begin position="172"/>
        <end position="277"/>
    </location>
</feature>
<gene>
    <name evidence="16" type="ORF">FC83_GL001367</name>
</gene>
<evidence type="ECO:0000256" key="5">
    <source>
        <dbReference type="ARBA" id="ARBA00011921"/>
    </source>
</evidence>
<dbReference type="PATRIC" id="fig|1423734.3.peg.1382"/>
<dbReference type="NCBIfam" id="NF006365">
    <property type="entry name" value="PRK08588.1"/>
    <property type="match status" value="1"/>
</dbReference>
<dbReference type="InterPro" id="IPR036264">
    <property type="entry name" value="Bact_exopeptidase_dim_dom"/>
</dbReference>
<evidence type="ECO:0000256" key="6">
    <source>
        <dbReference type="ARBA" id="ARBA00016853"/>
    </source>
</evidence>
<dbReference type="NCBIfam" id="TIGR01910">
    <property type="entry name" value="DapE-ArgE"/>
    <property type="match status" value="1"/>
</dbReference>
<keyword evidence="11" id="KW-0220">Diaminopimelate biosynthesis</keyword>
<evidence type="ECO:0000256" key="3">
    <source>
        <dbReference type="ARBA" id="ARBA00005130"/>
    </source>
</evidence>
<comment type="pathway">
    <text evidence="3">Amino-acid biosynthesis; L-lysine biosynthesis via DAP pathway; LL-2,6-diaminopimelate from (S)-tetrahydrodipicolinate (succinylase route): step 3/3.</text>
</comment>
<dbReference type="RefSeq" id="WP_057002931.1">
    <property type="nucleotide sequence ID" value="NZ_AZGA01000087.1"/>
</dbReference>
<dbReference type="EMBL" id="AZGA01000087">
    <property type="protein sequence ID" value="KRM30809.1"/>
    <property type="molecule type" value="Genomic_DNA"/>
</dbReference>
<dbReference type="Gene3D" id="3.40.630.10">
    <property type="entry name" value="Zn peptidases"/>
    <property type="match status" value="2"/>
</dbReference>
<evidence type="ECO:0000256" key="10">
    <source>
        <dbReference type="ARBA" id="ARBA00022833"/>
    </source>
</evidence>
<evidence type="ECO:0000256" key="14">
    <source>
        <dbReference type="ARBA" id="ARBA00051301"/>
    </source>
</evidence>
<dbReference type="EC" id="3.5.1.18" evidence="5"/>
<dbReference type="PROSITE" id="PS00758">
    <property type="entry name" value="ARGE_DAPE_CPG2_1"/>
    <property type="match status" value="1"/>
</dbReference>
<evidence type="ECO:0000259" key="15">
    <source>
        <dbReference type="Pfam" id="PF07687"/>
    </source>
</evidence>
<evidence type="ECO:0000256" key="2">
    <source>
        <dbReference type="ARBA" id="ARBA00001947"/>
    </source>
</evidence>
<dbReference type="PANTHER" id="PTHR43808:SF8">
    <property type="entry name" value="PEPTIDASE M20 DIMERISATION DOMAIN-CONTAINING PROTEIN"/>
    <property type="match status" value="1"/>
</dbReference>
<evidence type="ECO:0000256" key="1">
    <source>
        <dbReference type="ARBA" id="ARBA00001941"/>
    </source>
</evidence>
<keyword evidence="13" id="KW-0170">Cobalt</keyword>
<evidence type="ECO:0000256" key="12">
    <source>
        <dbReference type="ARBA" id="ARBA00023154"/>
    </source>
</evidence>
<evidence type="ECO:0000256" key="7">
    <source>
        <dbReference type="ARBA" id="ARBA00022605"/>
    </source>
</evidence>
<dbReference type="Proteomes" id="UP000051236">
    <property type="component" value="Unassembled WGS sequence"/>
</dbReference>
<sequence length="382" mass="41210">MEDKARLKILTDLIHLNSVNGNEAPVSAYLAKLFASRGIKVRLDPFDDNRSDLIAEVGQGVDARVLAFEGHQDTVAVPDSSQWTHDPFKAEIVGDKLYGRGSADMKSGLAAQVIALLELIDTGQLPKGTVRFIATAGEEYGAPGAYRLKDQGVAQGISAMAVGEPTSGQVVYAHAGSLNYQIKSFGVAAHSSLPEKGVNAITGLVAYINAEQTLFDDAPNDPLLGTVRHSVTILKAGDQVNTIPDYAELYGNIRPTKAFGNQQVIDRIQAKIAQLNAQSQGKLEFKLIHNFYPVATAKDNAFVQLAAKIARATYQDRPVALKTINGATDASVFIQGNPKMAVVILGADAWDRAHQVDEYTTLTSFFATISIYKRLAIEYFES</sequence>
<protein>
    <recommendedName>
        <fullName evidence="6">Probable succinyl-diaminopimelate desuccinylase</fullName>
        <ecNumber evidence="5">3.5.1.18</ecNumber>
    </recommendedName>
</protein>
<dbReference type="GO" id="GO:0009089">
    <property type="term" value="P:lysine biosynthetic process via diaminopimelate"/>
    <property type="evidence" value="ECO:0007669"/>
    <property type="project" value="UniProtKB-UniPathway"/>
</dbReference>
<dbReference type="GO" id="GO:0046872">
    <property type="term" value="F:metal ion binding"/>
    <property type="evidence" value="ECO:0007669"/>
    <property type="project" value="UniProtKB-KW"/>
</dbReference>
<evidence type="ECO:0000256" key="9">
    <source>
        <dbReference type="ARBA" id="ARBA00022801"/>
    </source>
</evidence>
<dbReference type="InterPro" id="IPR050072">
    <property type="entry name" value="Peptidase_M20A"/>
</dbReference>
<dbReference type="STRING" id="1423734.FC83_GL001367"/>
<comment type="caution">
    <text evidence="16">The sequence shown here is derived from an EMBL/GenBank/DDBJ whole genome shotgun (WGS) entry which is preliminary data.</text>
</comment>
<keyword evidence="9" id="KW-0378">Hydrolase</keyword>
<dbReference type="AlphaFoldDB" id="A0A0R1XSS9"/>
<reference evidence="16 17" key="1">
    <citation type="journal article" date="2015" name="Genome Announc.">
        <title>Expanding the biotechnology potential of lactobacilli through comparative genomics of 213 strains and associated genera.</title>
        <authorList>
            <person name="Sun Z."/>
            <person name="Harris H.M."/>
            <person name="McCann A."/>
            <person name="Guo C."/>
            <person name="Argimon S."/>
            <person name="Zhang W."/>
            <person name="Yang X."/>
            <person name="Jeffery I.B."/>
            <person name="Cooney J.C."/>
            <person name="Kagawa T.F."/>
            <person name="Liu W."/>
            <person name="Song Y."/>
            <person name="Salvetti E."/>
            <person name="Wrobel A."/>
            <person name="Rasinkangas P."/>
            <person name="Parkhill J."/>
            <person name="Rea M.C."/>
            <person name="O'Sullivan O."/>
            <person name="Ritari J."/>
            <person name="Douillard F.P."/>
            <person name="Paul Ross R."/>
            <person name="Yang R."/>
            <person name="Briner A.E."/>
            <person name="Felis G.E."/>
            <person name="de Vos W.M."/>
            <person name="Barrangou R."/>
            <person name="Klaenhammer T.R."/>
            <person name="Caufield P.W."/>
            <person name="Cui Y."/>
            <person name="Zhang H."/>
            <person name="O'Toole P.W."/>
        </authorList>
    </citation>
    <scope>NUCLEOTIDE SEQUENCE [LARGE SCALE GENOMIC DNA]</scope>
    <source>
        <strain evidence="16 17">DSM 18527</strain>
    </source>
</reference>
<name>A0A0R1XSS9_9LACO</name>
<dbReference type="UniPathway" id="UPA00034">
    <property type="reaction ID" value="UER00021"/>
</dbReference>
<evidence type="ECO:0000256" key="8">
    <source>
        <dbReference type="ARBA" id="ARBA00022723"/>
    </source>
</evidence>
<evidence type="ECO:0000256" key="4">
    <source>
        <dbReference type="ARBA" id="ARBA00006247"/>
    </source>
</evidence>
<dbReference type="InterPro" id="IPR002933">
    <property type="entry name" value="Peptidase_M20"/>
</dbReference>
<evidence type="ECO:0000313" key="16">
    <source>
        <dbReference type="EMBL" id="KRM30809.1"/>
    </source>
</evidence>